<sequence length="185" mass="21387">MRDFSRPMFHSTTLLQISLHEAFLSYNRSFPEISCIFKRWGLFLLVTYPYLAWGIFAVQSILLSMFPVDKLAWGIFVMQSFMVSSLHHLLWNKNLSLLLYSLSKNYLSWTFYLNHFTIKSTHKACGISIEAPFFYQLKDLTNQYSTKPQKISSKNPPKTMLANPVIANTDVINFGMVIKAISLLV</sequence>
<feature type="transmembrane region" description="Helical" evidence="1">
    <location>
        <begin position="42"/>
        <end position="65"/>
    </location>
</feature>
<geneLocation type="mitochondrion" evidence="2"/>
<evidence type="ECO:0000313" key="2">
    <source>
        <dbReference type="EMBL" id="QDO71973.1"/>
    </source>
</evidence>
<name>A0A516EZP3_9PEZI</name>
<dbReference type="AlphaFoldDB" id="A0A516EZP3"/>
<organism evidence="2">
    <name type="scientific">Pseudocercospora fijiensis</name>
    <dbReference type="NCBI Taxonomy" id="1873960"/>
    <lineage>
        <taxon>Eukaryota</taxon>
        <taxon>Fungi</taxon>
        <taxon>Dikarya</taxon>
        <taxon>Ascomycota</taxon>
        <taxon>Pezizomycotina</taxon>
        <taxon>Dothideomycetes</taxon>
        <taxon>Dothideomycetidae</taxon>
        <taxon>Mycosphaerellales</taxon>
        <taxon>Mycosphaerellaceae</taxon>
        <taxon>Pseudocercospora</taxon>
    </lineage>
</organism>
<keyword evidence="1" id="KW-0812">Transmembrane</keyword>
<dbReference type="EMBL" id="MK754071">
    <property type="protein sequence ID" value="QDO71973.1"/>
    <property type="molecule type" value="Genomic_DNA"/>
</dbReference>
<accession>A0A516EZP3</accession>
<keyword evidence="2" id="KW-0496">Mitochondrion</keyword>
<dbReference type="RefSeq" id="YP_009681552.1">
    <property type="nucleotide sequence ID" value="NC_044132.1"/>
</dbReference>
<protein>
    <submittedName>
        <fullName evidence="2">Uncharacterized protein</fullName>
    </submittedName>
</protein>
<evidence type="ECO:0000256" key="1">
    <source>
        <dbReference type="SAM" id="Phobius"/>
    </source>
</evidence>
<feature type="transmembrane region" description="Helical" evidence="1">
    <location>
        <begin position="71"/>
        <end position="91"/>
    </location>
</feature>
<reference evidence="2" key="1">
    <citation type="submission" date="2019-04" db="EMBL/GenBank/DDBJ databases">
        <authorList>
            <person name="Arcila Galvis J.E."/>
            <person name="Arias T."/>
            <person name="Arango Isaza R.E."/>
        </authorList>
    </citation>
    <scope>NUCLEOTIDE SEQUENCE</scope>
    <source>
        <strain evidence="2">081012</strain>
    </source>
</reference>
<keyword evidence="1" id="KW-1133">Transmembrane helix</keyword>
<proteinExistence type="predicted"/>
<keyword evidence="1" id="KW-0472">Membrane</keyword>
<dbReference type="GeneID" id="41039482"/>